<dbReference type="OrthoDB" id="412788at2759"/>
<feature type="domain" description="GST N-terminal" evidence="3">
    <location>
        <begin position="1"/>
        <end position="82"/>
    </location>
</feature>
<proteinExistence type="inferred from homology"/>
<dbReference type="Gene3D" id="3.40.30.10">
    <property type="entry name" value="Glutaredoxin"/>
    <property type="match status" value="1"/>
</dbReference>
<dbReference type="InterPro" id="IPR036249">
    <property type="entry name" value="Thioredoxin-like_sf"/>
</dbReference>
<evidence type="ECO:0000313" key="5">
    <source>
        <dbReference type="EMBL" id="KAF7184916.1"/>
    </source>
</evidence>
<dbReference type="InterPro" id="IPR004045">
    <property type="entry name" value="Glutathione_S-Trfase_N"/>
</dbReference>
<dbReference type="SFLD" id="SFLDS00019">
    <property type="entry name" value="Glutathione_Transferase_(cytos"/>
    <property type="match status" value="1"/>
</dbReference>
<dbReference type="PROSITE" id="PS50405">
    <property type="entry name" value="GST_CTER"/>
    <property type="match status" value="1"/>
</dbReference>
<dbReference type="NCBIfam" id="NF041278">
    <property type="entry name" value="CmcJ_NvfI_EfuI"/>
    <property type="match status" value="1"/>
</dbReference>
<evidence type="ECO:0000313" key="6">
    <source>
        <dbReference type="Proteomes" id="UP000660729"/>
    </source>
</evidence>
<dbReference type="InterPro" id="IPR044053">
    <property type="entry name" value="AsaB-like"/>
</dbReference>
<keyword evidence="1" id="KW-0560">Oxidoreductase</keyword>
<evidence type="ECO:0000259" key="4">
    <source>
        <dbReference type="PROSITE" id="PS50405"/>
    </source>
</evidence>
<dbReference type="GO" id="GO:0016491">
    <property type="term" value="F:oxidoreductase activity"/>
    <property type="evidence" value="ECO:0007669"/>
    <property type="project" value="UniProtKB-KW"/>
</dbReference>
<dbReference type="PANTHER" id="PTHR34598:SF3">
    <property type="entry name" value="OXIDOREDUCTASE AN1597"/>
    <property type="match status" value="1"/>
</dbReference>
<comment type="caution">
    <text evidence="5">The sequence shown here is derived from an EMBL/GenBank/DDBJ whole genome shotgun (WGS) entry which is preliminary data.</text>
</comment>
<protein>
    <submittedName>
        <fullName evidence="5">Aspirochlorine biosynthesis protein N</fullName>
    </submittedName>
</protein>
<sequence>MVLQVYLDPCTVNSRKVLAGLDLIGLQYEFNHIDYFKGEQKSESFMKINPHATVPAATDGDLTLTESNAILMYGADVAKSSSAYPTDLKLRADANRWLLWEASVWFQTNYVYLVEYVVKPLLGAQPDQAIIDKEAPKWHKAASILDARLKETGKWILPGAEPTIVDISVASPMHLHEACKLPLEQYSGIQKWLKELEKLPAWQKTQGAVDKALLPNKSSEVRAEFAYTKDLGDKLTELYFYEDPKSVGIHEPGDDTHMMSVKSAWGKNWDVDVNGFALKDFQPSYNNSWEDEEKVRNEFYPEVVEFLKKELGAKRVLVFDHTIRTRKNQNKKLTQENNTSQRAPVRLVHCDYTAESAPTRVRQLLPEEADNLLARRTAFINVWKPLGPVKENPLAMCDVASAPPEDFFKLYLRYRDRTGENYVMRHSDRHQWYYFPDMDGTESILLKTYDSDTSKAQYVGHTAFDDPTSEKDAPARESCEIRTICFF</sequence>
<dbReference type="Proteomes" id="UP000660729">
    <property type="component" value="Unassembled WGS sequence"/>
</dbReference>
<dbReference type="Pfam" id="PF00043">
    <property type="entry name" value="GST_C"/>
    <property type="match status" value="1"/>
</dbReference>
<dbReference type="Pfam" id="PF02798">
    <property type="entry name" value="GST_N"/>
    <property type="match status" value="1"/>
</dbReference>
<dbReference type="AlphaFoldDB" id="A0A8H6R5D3"/>
<feature type="domain" description="GST C-terminal" evidence="4">
    <location>
        <begin position="87"/>
        <end position="225"/>
    </location>
</feature>
<dbReference type="InterPro" id="IPR036282">
    <property type="entry name" value="Glutathione-S-Trfase_C_sf"/>
</dbReference>
<organism evidence="5 6">
    <name type="scientific">Pseudocercospora fuligena</name>
    <dbReference type="NCBI Taxonomy" id="685502"/>
    <lineage>
        <taxon>Eukaryota</taxon>
        <taxon>Fungi</taxon>
        <taxon>Dikarya</taxon>
        <taxon>Ascomycota</taxon>
        <taxon>Pezizomycotina</taxon>
        <taxon>Dothideomycetes</taxon>
        <taxon>Dothideomycetidae</taxon>
        <taxon>Mycosphaerellales</taxon>
        <taxon>Mycosphaerellaceae</taxon>
        <taxon>Pseudocercospora</taxon>
    </lineage>
</organism>
<dbReference type="PANTHER" id="PTHR34598">
    <property type="entry name" value="BLL6449 PROTEIN"/>
    <property type="match status" value="1"/>
</dbReference>
<comment type="similarity">
    <text evidence="2">Belongs to the asaB hydroxylase/desaturase family.</text>
</comment>
<dbReference type="PROSITE" id="PS50404">
    <property type="entry name" value="GST_NTER"/>
    <property type="match status" value="1"/>
</dbReference>
<dbReference type="InterPro" id="IPR040079">
    <property type="entry name" value="Glutathione_S-Trfase"/>
</dbReference>
<dbReference type="Gene3D" id="1.20.1050.10">
    <property type="match status" value="1"/>
</dbReference>
<name>A0A8H6R5D3_9PEZI</name>
<dbReference type="EMBL" id="JABCIY010000347">
    <property type="protein sequence ID" value="KAF7184916.1"/>
    <property type="molecule type" value="Genomic_DNA"/>
</dbReference>
<reference evidence="5" key="1">
    <citation type="submission" date="2020-04" db="EMBL/GenBank/DDBJ databases">
        <title>Draft genome resource of the tomato pathogen Pseudocercospora fuligena.</title>
        <authorList>
            <person name="Zaccaron A."/>
        </authorList>
    </citation>
    <scope>NUCLEOTIDE SEQUENCE</scope>
    <source>
        <strain evidence="5">PF001</strain>
    </source>
</reference>
<evidence type="ECO:0000256" key="1">
    <source>
        <dbReference type="ARBA" id="ARBA00023002"/>
    </source>
</evidence>
<evidence type="ECO:0000259" key="3">
    <source>
        <dbReference type="PROSITE" id="PS50404"/>
    </source>
</evidence>
<dbReference type="SUPFAM" id="SSF47616">
    <property type="entry name" value="GST C-terminal domain-like"/>
    <property type="match status" value="1"/>
</dbReference>
<dbReference type="InterPro" id="IPR010987">
    <property type="entry name" value="Glutathione-S-Trfase_C-like"/>
</dbReference>
<accession>A0A8H6R5D3</accession>
<evidence type="ECO:0000256" key="2">
    <source>
        <dbReference type="ARBA" id="ARBA00023604"/>
    </source>
</evidence>
<dbReference type="InterPro" id="IPR004046">
    <property type="entry name" value="GST_C"/>
</dbReference>
<keyword evidence="6" id="KW-1185">Reference proteome</keyword>
<dbReference type="SFLD" id="SFLDG00358">
    <property type="entry name" value="Main_(cytGST)"/>
    <property type="match status" value="1"/>
</dbReference>
<dbReference type="SUPFAM" id="SSF52833">
    <property type="entry name" value="Thioredoxin-like"/>
    <property type="match status" value="1"/>
</dbReference>
<gene>
    <name evidence="5" type="ORF">HII31_13728</name>
</gene>